<protein>
    <submittedName>
        <fullName evidence="3">ABC transporter, substrate-binding protein, QAT family</fullName>
    </submittedName>
</protein>
<dbReference type="eggNOG" id="COG1732">
    <property type="taxonomic scope" value="Bacteria"/>
</dbReference>
<accession>C2ENA4</accession>
<dbReference type="STRING" id="525365.HMPREF0548_1150"/>
<evidence type="ECO:0000313" key="3">
    <source>
        <dbReference type="EMBL" id="EEJ71908.1"/>
    </source>
</evidence>
<dbReference type="GO" id="GO:0022857">
    <property type="term" value="F:transmembrane transporter activity"/>
    <property type="evidence" value="ECO:0007669"/>
    <property type="project" value="InterPro"/>
</dbReference>
<feature type="transmembrane region" description="Helical" evidence="1">
    <location>
        <begin position="12"/>
        <end position="30"/>
    </location>
</feature>
<feature type="domain" description="ABC-type glycine betaine transport system substrate-binding" evidence="2">
    <location>
        <begin position="46"/>
        <end position="307"/>
    </location>
</feature>
<sequence>MENIMSKKKIYSLIGLIIIIIAIIAVIWPHDNKNSVNSSSSLRRTTIILGSKNFSESKIVMQIWADALKKKGYNVKTKPNISSSVVYQAIKSGQIDLYPEYTGTIAMTYLNLHIVGKNANEIAKIARKGIAKKNLTTLNYAPSNDAQGIAIRTSVAKKYGIKTISDLQKNANKIRFVSQGEFDKREDGIPGLQKVYGKFNFKSHKVYDPSLKYEILAKGEGDITPASTTEGQLATGKYFALTDDKHFWPDYNLVPLVRNNTLKSNPGIKNMLNKIDQKLTTTELQKLNKKVDVDGQNYQKVAQNWVNANY</sequence>
<dbReference type="CDD" id="cd13615">
    <property type="entry name" value="PBP2_ProWY"/>
    <property type="match status" value="1"/>
</dbReference>
<gene>
    <name evidence="3" type="ORF">HMPREF0548_1150</name>
</gene>
<dbReference type="Pfam" id="PF04069">
    <property type="entry name" value="OpuAC"/>
    <property type="match status" value="1"/>
</dbReference>
<keyword evidence="4" id="KW-1185">Reference proteome</keyword>
<evidence type="ECO:0000256" key="1">
    <source>
        <dbReference type="SAM" id="Phobius"/>
    </source>
</evidence>
<keyword evidence="1" id="KW-0472">Membrane</keyword>
<name>C2ENA4_9LACO</name>
<evidence type="ECO:0000313" key="4">
    <source>
        <dbReference type="Proteomes" id="UP000005583"/>
    </source>
</evidence>
<keyword evidence="1" id="KW-0812">Transmembrane</keyword>
<keyword evidence="1" id="KW-1133">Transmembrane helix</keyword>
<dbReference type="HOGENOM" id="CLU_038355_1_0_9"/>
<dbReference type="PATRIC" id="fig|525365.8.peg.180"/>
<comment type="caution">
    <text evidence="3">The sequence shown here is derived from an EMBL/GenBank/DDBJ whole genome shotgun (WGS) entry which is preliminary data.</text>
</comment>
<reference evidence="3 4" key="1">
    <citation type="submission" date="2009-01" db="EMBL/GenBank/DDBJ databases">
        <authorList>
            <person name="Qin X."/>
            <person name="Bachman B."/>
            <person name="Battles P."/>
            <person name="Bell A."/>
            <person name="Bess C."/>
            <person name="Bickham C."/>
            <person name="Chaboub L."/>
            <person name="Chen D."/>
            <person name="Coyle M."/>
            <person name="Deiros D.R."/>
            <person name="Dinh H."/>
            <person name="Forbes L."/>
            <person name="Fowler G."/>
            <person name="Francisco L."/>
            <person name="Fu Q."/>
            <person name="Gubbala S."/>
            <person name="Hale W."/>
            <person name="Han Y."/>
            <person name="Hemphill L."/>
            <person name="Highlander S.K."/>
            <person name="Hirani K."/>
            <person name="Hogues M."/>
            <person name="Jackson L."/>
            <person name="Jakkamsetti A."/>
            <person name="Javaid M."/>
            <person name="Jiang H."/>
            <person name="Korchina V."/>
            <person name="Kovar C."/>
            <person name="Lara F."/>
            <person name="Lee S."/>
            <person name="Mata R."/>
            <person name="Mathew T."/>
            <person name="Moen C."/>
            <person name="Morales K."/>
            <person name="Munidasa M."/>
            <person name="Nazareth L."/>
            <person name="Ngo R."/>
            <person name="Nguyen L."/>
            <person name="Okwuonu G."/>
            <person name="Ongeri F."/>
            <person name="Patil S."/>
            <person name="Petrosino J."/>
            <person name="Pham C."/>
            <person name="Pham P."/>
            <person name="Pu L.-L."/>
            <person name="Puazo M."/>
            <person name="Raj R."/>
            <person name="Reid J."/>
            <person name="Rouhana J."/>
            <person name="Saada N."/>
            <person name="Shang Y."/>
            <person name="Simmons D."/>
            <person name="Thornton R."/>
            <person name="Warren J."/>
            <person name="Weissenberger G."/>
            <person name="Zhang J."/>
            <person name="Zhang L."/>
            <person name="Zhou C."/>
            <person name="Zhu D."/>
            <person name="Muzny D."/>
            <person name="Worley K."/>
            <person name="Gibbs R."/>
        </authorList>
    </citation>
    <scope>NUCLEOTIDE SEQUENCE [LARGE SCALE GENOMIC DNA]</scope>
    <source>
        <strain evidence="3 4">DSM 16047</strain>
    </source>
</reference>
<dbReference type="Gene3D" id="3.40.190.10">
    <property type="entry name" value="Periplasmic binding protein-like II"/>
    <property type="match status" value="1"/>
</dbReference>
<dbReference type="AlphaFoldDB" id="C2ENA4"/>
<dbReference type="EMBL" id="ACGU01000055">
    <property type="protein sequence ID" value="EEJ71908.1"/>
    <property type="molecule type" value="Genomic_DNA"/>
</dbReference>
<proteinExistence type="predicted"/>
<dbReference type="GO" id="GO:0043190">
    <property type="term" value="C:ATP-binding cassette (ABC) transporter complex"/>
    <property type="evidence" value="ECO:0007669"/>
    <property type="project" value="InterPro"/>
</dbReference>
<dbReference type="SUPFAM" id="SSF53850">
    <property type="entry name" value="Periplasmic binding protein-like II"/>
    <property type="match status" value="1"/>
</dbReference>
<organism evidence="3 4">
    <name type="scientific">Lactobacillus ultunensis DSM 16047</name>
    <dbReference type="NCBI Taxonomy" id="525365"/>
    <lineage>
        <taxon>Bacteria</taxon>
        <taxon>Bacillati</taxon>
        <taxon>Bacillota</taxon>
        <taxon>Bacilli</taxon>
        <taxon>Lactobacillales</taxon>
        <taxon>Lactobacillaceae</taxon>
        <taxon>Lactobacillus</taxon>
    </lineage>
</organism>
<dbReference type="Proteomes" id="UP000005583">
    <property type="component" value="Unassembled WGS sequence"/>
</dbReference>
<evidence type="ECO:0000259" key="2">
    <source>
        <dbReference type="Pfam" id="PF04069"/>
    </source>
</evidence>
<dbReference type="Gene3D" id="3.40.190.120">
    <property type="entry name" value="Osmoprotection protein (prox), domain 2"/>
    <property type="match status" value="1"/>
</dbReference>
<dbReference type="InterPro" id="IPR007210">
    <property type="entry name" value="ABC_Gly_betaine_transp_sub-bd"/>
</dbReference>